<dbReference type="PANTHER" id="PTHR10775:SF180">
    <property type="entry name" value="TRANSPOSON, EN_SPM-LIKE, TRANSPOSASE-ASSOCIATED DOMAIN PROTEIN-RELATED"/>
    <property type="match status" value="1"/>
</dbReference>
<sequence>MDKSWISSNRLSNAYDEGVNAFLEFAQSNNPKLDVIPCPCVNCINLCHHSIGNVCYHLFAHGFDENYKIWSFHGEKQPKSDSRCPNNSIPLDAIYTKDMLHDAFKYVDEELDSLKSLLEECDKPPYVGSKYNSLSGLLKFQHLKGQFGWSDASFDALLSVLKDILPSNNIIPSSIYESKKLLKGEHDFMPQPSSGEDIYDYLVGFETTWGKKIKSKKVGSKKIKSKKGVSKKETPKKEKSKKKKESIDERSKFWHKKSILFELEYWKKLPVRHQLDLMYIQKNVTDSLYWTALDLPHKTKDGLKARQDLEALGIKTELRPQPKGDRHWIPPAKYTLNSAEKHLFYDTLSNIKVPHGYCSNFKNLVSDDVSKMNGLKSNDCHVLMQQFLHFAIKGVLDVKVRRTILSL</sequence>
<dbReference type="AlphaFoldDB" id="A0AAU9PUB0"/>
<dbReference type="EMBL" id="CAKMRJ010005745">
    <property type="protein sequence ID" value="CAH1453971.1"/>
    <property type="molecule type" value="Genomic_DNA"/>
</dbReference>
<comment type="caution">
    <text evidence="3">The sequence shown here is derived from an EMBL/GenBank/DDBJ whole genome shotgun (WGS) entry which is preliminary data.</text>
</comment>
<evidence type="ECO:0000256" key="1">
    <source>
        <dbReference type="SAM" id="MobiDB-lite"/>
    </source>
</evidence>
<organism evidence="3 4">
    <name type="scientific">Lactuca virosa</name>
    <dbReference type="NCBI Taxonomy" id="75947"/>
    <lineage>
        <taxon>Eukaryota</taxon>
        <taxon>Viridiplantae</taxon>
        <taxon>Streptophyta</taxon>
        <taxon>Embryophyta</taxon>
        <taxon>Tracheophyta</taxon>
        <taxon>Spermatophyta</taxon>
        <taxon>Magnoliopsida</taxon>
        <taxon>eudicotyledons</taxon>
        <taxon>Gunneridae</taxon>
        <taxon>Pentapetalae</taxon>
        <taxon>asterids</taxon>
        <taxon>campanulids</taxon>
        <taxon>Asterales</taxon>
        <taxon>Asteraceae</taxon>
        <taxon>Cichorioideae</taxon>
        <taxon>Cichorieae</taxon>
        <taxon>Lactucinae</taxon>
        <taxon>Lactuca</taxon>
    </lineage>
</organism>
<evidence type="ECO:0000259" key="2">
    <source>
        <dbReference type="Pfam" id="PF13963"/>
    </source>
</evidence>
<reference evidence="3 4" key="1">
    <citation type="submission" date="2022-01" db="EMBL/GenBank/DDBJ databases">
        <authorList>
            <person name="Xiong W."/>
            <person name="Schranz E."/>
        </authorList>
    </citation>
    <scope>NUCLEOTIDE SEQUENCE [LARGE SCALE GENOMIC DNA]</scope>
</reference>
<feature type="domain" description="Transposase-associated" evidence="2">
    <location>
        <begin position="3"/>
        <end position="75"/>
    </location>
</feature>
<keyword evidence="4" id="KW-1185">Reference proteome</keyword>
<evidence type="ECO:0000313" key="4">
    <source>
        <dbReference type="Proteomes" id="UP001157418"/>
    </source>
</evidence>
<feature type="region of interest" description="Disordered" evidence="1">
    <location>
        <begin position="223"/>
        <end position="246"/>
    </location>
</feature>
<protein>
    <recommendedName>
        <fullName evidence="2">Transposase-associated domain-containing protein</fullName>
    </recommendedName>
</protein>
<gene>
    <name evidence="3" type="ORF">LVIROSA_LOCUS39174</name>
</gene>
<dbReference type="Proteomes" id="UP001157418">
    <property type="component" value="Unassembled WGS sequence"/>
</dbReference>
<dbReference type="InterPro" id="IPR029480">
    <property type="entry name" value="Transpos_assoc"/>
</dbReference>
<accession>A0AAU9PUB0</accession>
<dbReference type="PANTHER" id="PTHR10775">
    <property type="entry name" value="OS08G0208400 PROTEIN"/>
    <property type="match status" value="1"/>
</dbReference>
<dbReference type="Pfam" id="PF13963">
    <property type="entry name" value="Transpos_assoc"/>
    <property type="match status" value="1"/>
</dbReference>
<proteinExistence type="predicted"/>
<name>A0AAU9PUB0_9ASTR</name>
<evidence type="ECO:0000313" key="3">
    <source>
        <dbReference type="EMBL" id="CAH1453971.1"/>
    </source>
</evidence>